<evidence type="ECO:0000313" key="2">
    <source>
        <dbReference type="Proteomes" id="UP000887565"/>
    </source>
</evidence>
<sequence length="202" mass="22477">MGGLPRPNPPPKPPPKPLPPPKPPLNSIVPAPTPASPTLSSSYTPIDLVRLCRNLDVHRVQHPVEGEPFQASVVVSKWTARFPGANNIITNTHIPILSYIIGIRTRFAEPNFLDPGTLSSKIGSGPSLLNPKTDYYQREAPQKFEIFTCMAPNASSHQEFFHMDKKNKQKIPQSKTDKFAMKWNQKFDKDSKQIDGICAVFV</sequence>
<evidence type="ECO:0000256" key="1">
    <source>
        <dbReference type="SAM" id="MobiDB-lite"/>
    </source>
</evidence>
<reference evidence="3" key="1">
    <citation type="submission" date="2022-11" db="UniProtKB">
        <authorList>
            <consortium name="WormBaseParasite"/>
        </authorList>
    </citation>
    <scope>IDENTIFICATION</scope>
</reference>
<feature type="region of interest" description="Disordered" evidence="1">
    <location>
        <begin position="1"/>
        <end position="40"/>
    </location>
</feature>
<organism evidence="2 3">
    <name type="scientific">Romanomermis culicivorax</name>
    <name type="common">Nematode worm</name>
    <dbReference type="NCBI Taxonomy" id="13658"/>
    <lineage>
        <taxon>Eukaryota</taxon>
        <taxon>Metazoa</taxon>
        <taxon>Ecdysozoa</taxon>
        <taxon>Nematoda</taxon>
        <taxon>Enoplea</taxon>
        <taxon>Dorylaimia</taxon>
        <taxon>Mermithida</taxon>
        <taxon>Mermithoidea</taxon>
        <taxon>Mermithidae</taxon>
        <taxon>Romanomermis</taxon>
    </lineage>
</organism>
<dbReference type="Proteomes" id="UP000887565">
    <property type="component" value="Unplaced"/>
</dbReference>
<evidence type="ECO:0000313" key="3">
    <source>
        <dbReference type="WBParaSite" id="nRc.2.0.1.t46237-RA"/>
    </source>
</evidence>
<dbReference type="WBParaSite" id="nRc.2.0.1.t46237-RA">
    <property type="protein sequence ID" value="nRc.2.0.1.t46237-RA"/>
    <property type="gene ID" value="nRc.2.0.1.g46237"/>
</dbReference>
<name>A0A915L638_ROMCU</name>
<feature type="compositionally biased region" description="Pro residues" evidence="1">
    <location>
        <begin position="1"/>
        <end position="24"/>
    </location>
</feature>
<proteinExistence type="predicted"/>
<keyword evidence="2" id="KW-1185">Reference proteome</keyword>
<accession>A0A915L638</accession>
<protein>
    <submittedName>
        <fullName evidence="3">Uncharacterized protein</fullName>
    </submittedName>
</protein>
<dbReference type="AlphaFoldDB" id="A0A915L638"/>